<gene>
    <name evidence="3" type="ORF">ACFQZM_29195</name>
</gene>
<keyword evidence="2" id="KW-1133">Transmembrane helix</keyword>
<proteinExistence type="predicted"/>
<protein>
    <submittedName>
        <fullName evidence="3">Uncharacterized protein</fullName>
    </submittedName>
</protein>
<feature type="transmembrane region" description="Helical" evidence="2">
    <location>
        <begin position="161"/>
        <end position="185"/>
    </location>
</feature>
<feature type="transmembrane region" description="Helical" evidence="2">
    <location>
        <begin position="191"/>
        <end position="212"/>
    </location>
</feature>
<reference evidence="4" key="1">
    <citation type="journal article" date="2019" name="Int. J. Syst. Evol. Microbiol.">
        <title>The Global Catalogue of Microorganisms (GCM) 10K type strain sequencing project: providing services to taxonomists for standard genome sequencing and annotation.</title>
        <authorList>
            <consortium name="The Broad Institute Genomics Platform"/>
            <consortium name="The Broad Institute Genome Sequencing Center for Infectious Disease"/>
            <person name="Wu L."/>
            <person name="Ma J."/>
        </authorList>
    </citation>
    <scope>NUCLEOTIDE SEQUENCE [LARGE SCALE GENOMIC DNA]</scope>
    <source>
        <strain evidence="4">JCM 9371</strain>
    </source>
</reference>
<accession>A0ABW2XWE0</accession>
<dbReference type="EMBL" id="JBHTGP010000015">
    <property type="protein sequence ID" value="MFD0688601.1"/>
    <property type="molecule type" value="Genomic_DNA"/>
</dbReference>
<evidence type="ECO:0000256" key="1">
    <source>
        <dbReference type="SAM" id="MobiDB-lite"/>
    </source>
</evidence>
<comment type="caution">
    <text evidence="3">The sequence shown here is derived from an EMBL/GenBank/DDBJ whole genome shotgun (WGS) entry which is preliminary data.</text>
</comment>
<feature type="compositionally biased region" description="Polar residues" evidence="1">
    <location>
        <begin position="1"/>
        <end position="14"/>
    </location>
</feature>
<dbReference type="Proteomes" id="UP001597063">
    <property type="component" value="Unassembled WGS sequence"/>
</dbReference>
<name>A0ABW2XWE0_9ACTN</name>
<keyword evidence="2" id="KW-0812">Transmembrane</keyword>
<evidence type="ECO:0000313" key="4">
    <source>
        <dbReference type="Proteomes" id="UP001597063"/>
    </source>
</evidence>
<evidence type="ECO:0000313" key="3">
    <source>
        <dbReference type="EMBL" id="MFD0688601.1"/>
    </source>
</evidence>
<evidence type="ECO:0000256" key="2">
    <source>
        <dbReference type="SAM" id="Phobius"/>
    </source>
</evidence>
<organism evidence="3 4">
    <name type="scientific">Actinomadura fibrosa</name>
    <dbReference type="NCBI Taxonomy" id="111802"/>
    <lineage>
        <taxon>Bacteria</taxon>
        <taxon>Bacillati</taxon>
        <taxon>Actinomycetota</taxon>
        <taxon>Actinomycetes</taxon>
        <taxon>Streptosporangiales</taxon>
        <taxon>Thermomonosporaceae</taxon>
        <taxon>Actinomadura</taxon>
    </lineage>
</organism>
<keyword evidence="2" id="KW-0472">Membrane</keyword>
<keyword evidence="4" id="KW-1185">Reference proteome</keyword>
<feature type="region of interest" description="Disordered" evidence="1">
    <location>
        <begin position="1"/>
        <end position="24"/>
    </location>
</feature>
<dbReference type="RefSeq" id="WP_131755188.1">
    <property type="nucleotide sequence ID" value="NZ_CAACUY010000003.1"/>
</dbReference>
<sequence length="587" mass="66058">MITDPISPTVTPVSLSKAPDGHANRDTAATRHLCAGTYLDRALRRTVLHRVYSDRYHRVAPSYGFDLVPVVRHAWRSWLLDTSQQGMVCLVLVFGRLILGKPVLVTVLCWLGVHFFARATAAAAPDAMRLKRRQLAARLLKRTIWDSSELKDEERLQRQLWVLRSGSVLCSVFFLASVVSASWAGRSPTRTIEGACVLLLAIAMVVATAAVLRQLSLNRIEHAARLRGGRLSRRESAIAEQQSHTVVVYHRPEPKSQDDKWEDFDPFEREPTIFVGSGQLVHRWLPPMVVQLLRPGDEDMRMREYEEPPFRTHELVDHLRAAMRRAGDPDDPRRLRLYVRDRVFLDERDVPTYKDLLQGRPGAAQLRHVIDDAHHSAHHFLEMQVSTNGELVTTVFLRAAVRGRSLSLDLAACALTRTPPRYQVIDLYGESGIGAVIRAALLALWRLPEETAKVLRLPTAPVTLARAVPAGRDRTLVPRRRVLVGSRISIREETSLSWKDSRFDETRIQDEIKLVEQRLLKATEDFLDDREVDTAAFKRKAANIINNSGVLNMGGRLEMKNSAVGTGSTVIKMQPQADAYPQQGGNS</sequence>